<dbReference type="SUPFAM" id="SSF53448">
    <property type="entry name" value="Nucleotide-diphospho-sugar transferases"/>
    <property type="match status" value="1"/>
</dbReference>
<dbReference type="InterPro" id="IPR029044">
    <property type="entry name" value="Nucleotide-diphossugar_trans"/>
</dbReference>
<evidence type="ECO:0000259" key="1">
    <source>
        <dbReference type="Pfam" id="PF12804"/>
    </source>
</evidence>
<evidence type="ECO:0000313" key="2">
    <source>
        <dbReference type="EMBL" id="MDN4162584.1"/>
    </source>
</evidence>
<dbReference type="EMBL" id="JAUHJR010000006">
    <property type="protein sequence ID" value="MDN4162584.1"/>
    <property type="molecule type" value="Genomic_DNA"/>
</dbReference>
<name>A0ABT8EWX2_9ACTN</name>
<accession>A0ABT8EWX2</accession>
<evidence type="ECO:0000313" key="3">
    <source>
        <dbReference type="Proteomes" id="UP001168537"/>
    </source>
</evidence>
<dbReference type="PANTHER" id="PTHR43777:SF1">
    <property type="entry name" value="MOLYBDENUM COFACTOR CYTIDYLYLTRANSFERASE"/>
    <property type="match status" value="1"/>
</dbReference>
<gene>
    <name evidence="2" type="ORF">QWY29_14550</name>
</gene>
<reference evidence="2" key="1">
    <citation type="submission" date="2023-06" db="EMBL/GenBank/DDBJ databases">
        <title>Draft genome sequence of Nocardioides sp. SOB72.</title>
        <authorList>
            <person name="Zhang G."/>
        </authorList>
    </citation>
    <scope>NUCLEOTIDE SEQUENCE</scope>
    <source>
        <strain evidence="2">SOB72</strain>
    </source>
</reference>
<dbReference type="Proteomes" id="UP001168537">
    <property type="component" value="Unassembled WGS sequence"/>
</dbReference>
<keyword evidence="3" id="KW-1185">Reference proteome</keyword>
<dbReference type="PANTHER" id="PTHR43777">
    <property type="entry name" value="MOLYBDENUM COFACTOR CYTIDYLYLTRANSFERASE"/>
    <property type="match status" value="1"/>
</dbReference>
<dbReference type="RefSeq" id="WP_300961746.1">
    <property type="nucleotide sequence ID" value="NZ_JAUHJR010000006.1"/>
</dbReference>
<sequence length="182" mass="18362">MDPRGGVLHGIVLAAGAGTRMGTPKALVDDWLARAVHVLTEGGCDRVTAVLGARADDALGLLPRGAAYVVAQDWADGQSASLRAGLAAVGPDADAALVTLVDLPDLVPGVVRRVAEHAAAGTLARAAYDGVPGHPVLLGRDHWAGVLAETAGDRGAKGYLATHDVALVECGDLATGADVDQR</sequence>
<protein>
    <submittedName>
        <fullName evidence="2">Nucleotidyltransferase family protein</fullName>
    </submittedName>
</protein>
<dbReference type="InterPro" id="IPR025877">
    <property type="entry name" value="MobA-like_NTP_Trfase"/>
</dbReference>
<dbReference type="Gene3D" id="3.90.550.10">
    <property type="entry name" value="Spore Coat Polysaccharide Biosynthesis Protein SpsA, Chain A"/>
    <property type="match status" value="1"/>
</dbReference>
<organism evidence="2 3">
    <name type="scientific">Nocardioides abyssi</name>
    <dbReference type="NCBI Taxonomy" id="3058370"/>
    <lineage>
        <taxon>Bacteria</taxon>
        <taxon>Bacillati</taxon>
        <taxon>Actinomycetota</taxon>
        <taxon>Actinomycetes</taxon>
        <taxon>Propionibacteriales</taxon>
        <taxon>Nocardioidaceae</taxon>
        <taxon>Nocardioides</taxon>
    </lineage>
</organism>
<proteinExistence type="predicted"/>
<feature type="domain" description="MobA-like NTP transferase" evidence="1">
    <location>
        <begin position="10"/>
        <end position="163"/>
    </location>
</feature>
<dbReference type="CDD" id="cd04182">
    <property type="entry name" value="GT_2_like_f"/>
    <property type="match status" value="1"/>
</dbReference>
<dbReference type="Pfam" id="PF12804">
    <property type="entry name" value="NTP_transf_3"/>
    <property type="match status" value="1"/>
</dbReference>
<comment type="caution">
    <text evidence="2">The sequence shown here is derived from an EMBL/GenBank/DDBJ whole genome shotgun (WGS) entry which is preliminary data.</text>
</comment>